<feature type="domain" description="Autophagy protein ATG5 UblB" evidence="7">
    <location>
        <begin position="306"/>
        <end position="398"/>
    </location>
</feature>
<dbReference type="GO" id="GO:0005776">
    <property type="term" value="C:autophagosome"/>
    <property type="evidence" value="ECO:0007669"/>
    <property type="project" value="TreeGrafter"/>
</dbReference>
<dbReference type="OMA" id="WTGLETH"/>
<feature type="region of interest" description="Disordered" evidence="6">
    <location>
        <begin position="255"/>
        <end position="303"/>
    </location>
</feature>
<feature type="domain" description="Autophagy protein ATG5 alpha-helical bundle region" evidence="8">
    <location>
        <begin position="182"/>
        <end position="237"/>
    </location>
</feature>
<dbReference type="GO" id="GO:0006995">
    <property type="term" value="P:cellular response to nitrogen starvation"/>
    <property type="evidence" value="ECO:0007669"/>
    <property type="project" value="TreeGrafter"/>
</dbReference>
<keyword evidence="5" id="KW-0472">Membrane</keyword>
<feature type="compositionally biased region" description="Low complexity" evidence="6">
    <location>
        <begin position="294"/>
        <end position="303"/>
    </location>
</feature>
<dbReference type="InterPro" id="IPR048939">
    <property type="entry name" value="ATG5_UblA"/>
</dbReference>
<dbReference type="AlphaFoldDB" id="A0A139AEQ7"/>
<feature type="domain" description="Autophagy protein ATG5 UblA" evidence="9">
    <location>
        <begin position="11"/>
        <end position="135"/>
    </location>
</feature>
<dbReference type="Gene3D" id="3.10.20.620">
    <property type="match status" value="1"/>
</dbReference>
<evidence type="ECO:0000259" key="7">
    <source>
        <dbReference type="Pfam" id="PF04106"/>
    </source>
</evidence>
<evidence type="ECO:0000256" key="4">
    <source>
        <dbReference type="ARBA" id="ARBA00023006"/>
    </source>
</evidence>
<comment type="subunit">
    <text evidence="5">Conjugated with ATG12.</text>
</comment>
<evidence type="ECO:0000256" key="1">
    <source>
        <dbReference type="ARBA" id="ARBA00006910"/>
    </source>
</evidence>
<dbReference type="Gene3D" id="3.10.20.90">
    <property type="entry name" value="Phosphatidylinositol 3-kinase Catalytic Subunit, Chain A, domain 1"/>
    <property type="match status" value="1"/>
</dbReference>
<evidence type="ECO:0000256" key="6">
    <source>
        <dbReference type="SAM" id="MobiDB-lite"/>
    </source>
</evidence>
<dbReference type="PANTHER" id="PTHR13040">
    <property type="entry name" value="AUTOPHAGY PROTEIN 5"/>
    <property type="match status" value="1"/>
</dbReference>
<keyword evidence="4 5" id="KW-0072">Autophagy</keyword>
<dbReference type="GO" id="GO:0000422">
    <property type="term" value="P:autophagy of mitochondrion"/>
    <property type="evidence" value="ECO:0007669"/>
    <property type="project" value="TreeGrafter"/>
</dbReference>
<dbReference type="GO" id="GO:0019776">
    <property type="term" value="F:Atg8-family ligase activity"/>
    <property type="evidence" value="ECO:0007669"/>
    <property type="project" value="TreeGrafter"/>
</dbReference>
<name>A0A139AEQ7_GONPJ</name>
<dbReference type="OrthoDB" id="272162at2759"/>
<reference evidence="10 11" key="1">
    <citation type="journal article" date="2015" name="Genome Biol. Evol.">
        <title>Phylogenomic analyses indicate that early fungi evolved digesting cell walls of algal ancestors of land plants.</title>
        <authorList>
            <person name="Chang Y."/>
            <person name="Wang S."/>
            <person name="Sekimoto S."/>
            <person name="Aerts A.L."/>
            <person name="Choi C."/>
            <person name="Clum A."/>
            <person name="LaButti K.M."/>
            <person name="Lindquist E.A."/>
            <person name="Yee Ngan C."/>
            <person name="Ohm R.A."/>
            <person name="Salamov A.A."/>
            <person name="Grigoriev I.V."/>
            <person name="Spatafora J.W."/>
            <person name="Berbee M.L."/>
        </authorList>
    </citation>
    <scope>NUCLEOTIDE SEQUENCE [LARGE SCALE GENOMIC DNA]</scope>
    <source>
        <strain evidence="10 11">JEL478</strain>
    </source>
</reference>
<proteinExistence type="inferred from homology"/>
<dbReference type="PANTHER" id="PTHR13040:SF2">
    <property type="entry name" value="AUTOPHAGY PROTEIN 5"/>
    <property type="match status" value="1"/>
</dbReference>
<dbReference type="Gene3D" id="1.10.246.190">
    <property type="entry name" value="Autophagy protein Apg5, helix rich domain"/>
    <property type="match status" value="1"/>
</dbReference>
<evidence type="ECO:0000259" key="9">
    <source>
        <dbReference type="Pfam" id="PF20638"/>
    </source>
</evidence>
<protein>
    <recommendedName>
        <fullName evidence="5">Autophagy protein 5</fullName>
    </recommendedName>
</protein>
<dbReference type="InterPro" id="IPR048940">
    <property type="entry name" value="ATG5_HBR"/>
</dbReference>
<dbReference type="GO" id="GO:0044233">
    <property type="term" value="C:mitochondria-associated endoplasmic reticulum membrane contact site"/>
    <property type="evidence" value="ECO:0007669"/>
    <property type="project" value="TreeGrafter"/>
</dbReference>
<evidence type="ECO:0000256" key="2">
    <source>
        <dbReference type="ARBA" id="ARBA00022499"/>
    </source>
</evidence>
<organism evidence="10 11">
    <name type="scientific">Gonapodya prolifera (strain JEL478)</name>
    <name type="common">Monoblepharis prolifera</name>
    <dbReference type="NCBI Taxonomy" id="1344416"/>
    <lineage>
        <taxon>Eukaryota</taxon>
        <taxon>Fungi</taxon>
        <taxon>Fungi incertae sedis</taxon>
        <taxon>Chytridiomycota</taxon>
        <taxon>Chytridiomycota incertae sedis</taxon>
        <taxon>Monoblepharidomycetes</taxon>
        <taxon>Monoblepharidales</taxon>
        <taxon>Gonapodyaceae</taxon>
        <taxon>Gonapodya</taxon>
    </lineage>
</organism>
<gene>
    <name evidence="10" type="ORF">M427DRAFT_135200</name>
</gene>
<evidence type="ECO:0000313" key="10">
    <source>
        <dbReference type="EMBL" id="KXS15230.1"/>
    </source>
</evidence>
<dbReference type="InterPro" id="IPR042526">
    <property type="entry name" value="Atg5_HR"/>
</dbReference>
<evidence type="ECO:0000313" key="11">
    <source>
        <dbReference type="Proteomes" id="UP000070544"/>
    </source>
</evidence>
<dbReference type="InterPro" id="IPR048318">
    <property type="entry name" value="ATG5_UblB"/>
</dbReference>
<keyword evidence="2 5" id="KW-1017">Isopeptide bond</keyword>
<evidence type="ECO:0000259" key="8">
    <source>
        <dbReference type="Pfam" id="PF20637"/>
    </source>
</evidence>
<feature type="compositionally biased region" description="Low complexity" evidence="6">
    <location>
        <begin position="255"/>
        <end position="268"/>
    </location>
</feature>
<dbReference type="Pfam" id="PF04106">
    <property type="entry name" value="ATG5_UblB"/>
    <property type="match status" value="1"/>
</dbReference>
<dbReference type="InterPro" id="IPR042527">
    <property type="entry name" value="Atg5_UblA_dom_sf"/>
</dbReference>
<dbReference type="Pfam" id="PF20637">
    <property type="entry name" value="ATG5_HBR"/>
    <property type="match status" value="1"/>
</dbReference>
<dbReference type="EMBL" id="KQ965763">
    <property type="protein sequence ID" value="KXS15230.1"/>
    <property type="molecule type" value="Genomic_DNA"/>
</dbReference>
<dbReference type="GO" id="GO:0034045">
    <property type="term" value="C:phagophore assembly site membrane"/>
    <property type="evidence" value="ECO:0007669"/>
    <property type="project" value="UniProtKB-SubCell"/>
</dbReference>
<comment type="similarity">
    <text evidence="1 5">Belongs to the ATG5 family.</text>
</comment>
<dbReference type="GO" id="GO:0061908">
    <property type="term" value="C:phagophore"/>
    <property type="evidence" value="ECO:0007669"/>
    <property type="project" value="TreeGrafter"/>
</dbReference>
<dbReference type="GO" id="GO:0034727">
    <property type="term" value="P:piecemeal microautophagy of the nucleus"/>
    <property type="evidence" value="ECO:0007669"/>
    <property type="project" value="TreeGrafter"/>
</dbReference>
<keyword evidence="11" id="KW-1185">Reference proteome</keyword>
<comment type="subcellular location">
    <subcellularLocation>
        <location evidence="5">Preautophagosomal structure membrane</location>
        <topology evidence="5">Peripheral membrane protein</topology>
    </subcellularLocation>
</comment>
<dbReference type="STRING" id="1344416.A0A139AEQ7"/>
<sequence>MADSDIVRRVWSGVLPLEIVIDLPRTVHSQQSGGRVDDTSEQNYSTATYLFAPRVSYLPLLIPTLRTRMKQLVDPHARDLAENLDPSTVWFEADGGVPLKWHYPIGLLHDIHTLHITPSTSRLSPPHLPWRLRMKLERYPVEKIVSLRSPLLNPVPATPPPNDGTPLKFEVFEEKMKKVAAVVQDAHVNLLKESDFLRNGSTKKTMTLSRAELGQLWTGLETHDFDLFWSIFTRLITPPSLSSHSLSSVSLATTSAPSSSALGSTTTTDQPAPSPNELSSPTDAPLSPTGAQDPSPRSLPLSPRWVPMRAYREGKPVAQDLVPPYSTAGEVSEETTLLKALSILLPDSSFITTTTTTTRSTSTPLRVLIHGSDVPLEAPVVWLGMNMTYADGFVHVVVRGA</sequence>
<accession>A0A139AEQ7</accession>
<dbReference type="InterPro" id="IPR007239">
    <property type="entry name" value="Atg5"/>
</dbReference>
<comment type="function">
    <text evidence="5">Involved in cytoplasm to vacuole transport (Cvt) and autophagic vesicle formation.</text>
</comment>
<keyword evidence="5" id="KW-0813">Transport</keyword>
<dbReference type="Pfam" id="PF20638">
    <property type="entry name" value="ATG5_UblA"/>
    <property type="match status" value="1"/>
</dbReference>
<dbReference type="Proteomes" id="UP000070544">
    <property type="component" value="Unassembled WGS sequence"/>
</dbReference>
<evidence type="ECO:0000256" key="5">
    <source>
        <dbReference type="RuleBase" id="RU361202"/>
    </source>
</evidence>
<evidence type="ECO:0000256" key="3">
    <source>
        <dbReference type="ARBA" id="ARBA00022843"/>
    </source>
</evidence>
<keyword evidence="3 5" id="KW-0832">Ubl conjugation</keyword>
<dbReference type="GO" id="GO:0034274">
    <property type="term" value="C:Atg12-Atg5-Atg16 complex"/>
    <property type="evidence" value="ECO:0007669"/>
    <property type="project" value="TreeGrafter"/>
</dbReference>